<sequence length="70" mass="7837">MKRQYFNLIFLSMMVISCVDRFRIPNDINQNNSGNFGAGDTSFLQLSPVWNSALGLSQPIEISIAQDGRV</sequence>
<dbReference type="AlphaFoldDB" id="A0A382PIC8"/>
<name>A0A382PIC8_9ZZZZ</name>
<gene>
    <name evidence="1" type="ORF">METZ01_LOCUS326003</name>
</gene>
<dbReference type="PROSITE" id="PS51257">
    <property type="entry name" value="PROKAR_LIPOPROTEIN"/>
    <property type="match status" value="1"/>
</dbReference>
<organism evidence="1">
    <name type="scientific">marine metagenome</name>
    <dbReference type="NCBI Taxonomy" id="408172"/>
    <lineage>
        <taxon>unclassified sequences</taxon>
        <taxon>metagenomes</taxon>
        <taxon>ecological metagenomes</taxon>
    </lineage>
</organism>
<accession>A0A382PIC8</accession>
<proteinExistence type="predicted"/>
<feature type="non-terminal residue" evidence="1">
    <location>
        <position position="70"/>
    </location>
</feature>
<reference evidence="1" key="1">
    <citation type="submission" date="2018-05" db="EMBL/GenBank/DDBJ databases">
        <authorList>
            <person name="Lanie J.A."/>
            <person name="Ng W.-L."/>
            <person name="Kazmierczak K.M."/>
            <person name="Andrzejewski T.M."/>
            <person name="Davidsen T.M."/>
            <person name="Wayne K.J."/>
            <person name="Tettelin H."/>
            <person name="Glass J.I."/>
            <person name="Rusch D."/>
            <person name="Podicherti R."/>
            <person name="Tsui H.-C.T."/>
            <person name="Winkler M.E."/>
        </authorList>
    </citation>
    <scope>NUCLEOTIDE SEQUENCE</scope>
</reference>
<protein>
    <submittedName>
        <fullName evidence="1">Uncharacterized protein</fullName>
    </submittedName>
</protein>
<evidence type="ECO:0000313" key="1">
    <source>
        <dbReference type="EMBL" id="SVC73149.1"/>
    </source>
</evidence>
<dbReference type="EMBL" id="UINC01107626">
    <property type="protein sequence ID" value="SVC73149.1"/>
    <property type="molecule type" value="Genomic_DNA"/>
</dbReference>